<dbReference type="AlphaFoldDB" id="A0A819PFF1"/>
<keyword evidence="11" id="KW-1185">Reference proteome</keyword>
<evidence type="ECO:0000313" key="2">
    <source>
        <dbReference type="EMBL" id="CAF0845414.1"/>
    </source>
</evidence>
<dbReference type="EMBL" id="CAJNOM010000326">
    <property type="protein sequence ID" value="CAF1360863.1"/>
    <property type="molecule type" value="Genomic_DNA"/>
</dbReference>
<feature type="compositionally biased region" description="Polar residues" evidence="1">
    <location>
        <begin position="1"/>
        <end position="12"/>
    </location>
</feature>
<dbReference type="EMBL" id="CAJNOE010001274">
    <property type="protein sequence ID" value="CAF1407780.1"/>
    <property type="molecule type" value="Genomic_DNA"/>
</dbReference>
<dbReference type="Proteomes" id="UP000663891">
    <property type="component" value="Unassembled WGS sequence"/>
</dbReference>
<evidence type="ECO:0000313" key="11">
    <source>
        <dbReference type="Proteomes" id="UP000663832"/>
    </source>
</evidence>
<dbReference type="Proteomes" id="UP000663832">
    <property type="component" value="Unassembled WGS sequence"/>
</dbReference>
<evidence type="ECO:0000256" key="1">
    <source>
        <dbReference type="SAM" id="MobiDB-lite"/>
    </source>
</evidence>
<dbReference type="EMBL" id="CAJNOI010000023">
    <property type="protein sequence ID" value="CAF0845414.1"/>
    <property type="molecule type" value="Genomic_DNA"/>
</dbReference>
<evidence type="ECO:0000313" key="7">
    <source>
        <dbReference type="EMBL" id="CAF1407780.1"/>
    </source>
</evidence>
<comment type="caution">
    <text evidence="10">The sequence shown here is derived from an EMBL/GenBank/DDBJ whole genome shotgun (WGS) entry which is preliminary data.</text>
</comment>
<dbReference type="Proteomes" id="UP000663845">
    <property type="component" value="Unassembled WGS sequence"/>
</dbReference>
<dbReference type="Proteomes" id="UP000663881">
    <property type="component" value="Unassembled WGS sequence"/>
</dbReference>
<dbReference type="EMBL" id="CAJOAY010003255">
    <property type="protein sequence ID" value="CAF4012007.1"/>
    <property type="molecule type" value="Genomic_DNA"/>
</dbReference>
<evidence type="ECO:0000313" key="12">
    <source>
        <dbReference type="Proteomes" id="UP000663881"/>
    </source>
</evidence>
<dbReference type="Proteomes" id="UP000663877">
    <property type="component" value="Unassembled WGS sequence"/>
</dbReference>
<name>A0A819PFF1_9BILA</name>
<sequence>MWSNGYNPYGNFQQQQDAQPQNWFTQQTAGAMTNPFGMNYMSGATNPFAGQMYGQSYQPYNNLGGFQYRGW</sequence>
<gene>
    <name evidence="2" type="ORF">BJG266_LOCUS7544</name>
    <name evidence="7" type="ORF">IZO911_LOCUS39890</name>
    <name evidence="4" type="ORF">JYZ213_LOCUS23145</name>
    <name evidence="8" type="ORF">KXQ929_LOCUS251</name>
    <name evidence="10" type="ORF">OKA104_LOCUS30428</name>
    <name evidence="9" type="ORF">OXD698_LOCUS6623</name>
    <name evidence="5" type="ORF">QVE165_LOCUS34539</name>
    <name evidence="6" type="ORF">QVE165_LOCUS34826</name>
    <name evidence="3" type="ORF">VCS650_LOCUS21741</name>
</gene>
<reference evidence="10" key="1">
    <citation type="submission" date="2021-02" db="EMBL/GenBank/DDBJ databases">
        <authorList>
            <person name="Nowell W R."/>
        </authorList>
    </citation>
    <scope>NUCLEOTIDE SEQUENCE</scope>
</reference>
<dbReference type="OrthoDB" id="9988695at2759"/>
<protein>
    <submittedName>
        <fullName evidence="10">Uncharacterized protein</fullName>
    </submittedName>
</protein>
<dbReference type="EMBL" id="CAJOAZ010000291">
    <property type="protein sequence ID" value="CAF3605084.1"/>
    <property type="molecule type" value="Genomic_DNA"/>
</dbReference>
<evidence type="ECO:0000313" key="10">
    <source>
        <dbReference type="EMBL" id="CAF4012007.1"/>
    </source>
</evidence>
<evidence type="ECO:0000313" key="6">
    <source>
        <dbReference type="EMBL" id="CAF1366037.1"/>
    </source>
</evidence>
<evidence type="ECO:0000313" key="4">
    <source>
        <dbReference type="EMBL" id="CAF1133385.1"/>
    </source>
</evidence>
<evidence type="ECO:0000313" key="8">
    <source>
        <dbReference type="EMBL" id="CAF3504566.1"/>
    </source>
</evidence>
<evidence type="ECO:0000313" key="3">
    <source>
        <dbReference type="EMBL" id="CAF1131200.1"/>
    </source>
</evidence>
<dbReference type="EMBL" id="CAJOBB010000006">
    <property type="protein sequence ID" value="CAF3504566.1"/>
    <property type="molecule type" value="Genomic_DNA"/>
</dbReference>
<dbReference type="Proteomes" id="UP000663844">
    <property type="component" value="Unassembled WGS sequence"/>
</dbReference>
<accession>A0A819PFF1</accession>
<dbReference type="Proteomes" id="UP000663860">
    <property type="component" value="Unassembled WGS sequence"/>
</dbReference>
<organism evidence="10 12">
    <name type="scientific">Adineta steineri</name>
    <dbReference type="NCBI Taxonomy" id="433720"/>
    <lineage>
        <taxon>Eukaryota</taxon>
        <taxon>Metazoa</taxon>
        <taxon>Spiralia</taxon>
        <taxon>Gnathifera</taxon>
        <taxon>Rotifera</taxon>
        <taxon>Eurotatoria</taxon>
        <taxon>Bdelloidea</taxon>
        <taxon>Adinetida</taxon>
        <taxon>Adinetidae</taxon>
        <taxon>Adineta</taxon>
    </lineage>
</organism>
<dbReference type="Proteomes" id="UP000663868">
    <property type="component" value="Unassembled WGS sequence"/>
</dbReference>
<evidence type="ECO:0000313" key="9">
    <source>
        <dbReference type="EMBL" id="CAF3605084.1"/>
    </source>
</evidence>
<dbReference type="EMBL" id="CAJNOG010000270">
    <property type="protein sequence ID" value="CAF1133385.1"/>
    <property type="molecule type" value="Genomic_DNA"/>
</dbReference>
<dbReference type="EMBL" id="CAJNOM010000332">
    <property type="protein sequence ID" value="CAF1366037.1"/>
    <property type="molecule type" value="Genomic_DNA"/>
</dbReference>
<proteinExistence type="predicted"/>
<evidence type="ECO:0000313" key="5">
    <source>
        <dbReference type="EMBL" id="CAF1360863.1"/>
    </source>
</evidence>
<feature type="region of interest" description="Disordered" evidence="1">
    <location>
        <begin position="1"/>
        <end position="21"/>
    </location>
</feature>
<dbReference type="EMBL" id="CAJNON010000237">
    <property type="protein sequence ID" value="CAF1131200.1"/>
    <property type="molecule type" value="Genomic_DNA"/>
</dbReference>